<protein>
    <submittedName>
        <fullName evidence="5">Beta-glucoside operon antiterminator</fullName>
    </submittedName>
</protein>
<dbReference type="GO" id="GO:0003723">
    <property type="term" value="F:RNA binding"/>
    <property type="evidence" value="ECO:0007669"/>
    <property type="project" value="InterPro"/>
</dbReference>
<dbReference type="GO" id="GO:0006355">
    <property type="term" value="P:regulation of DNA-templated transcription"/>
    <property type="evidence" value="ECO:0007669"/>
    <property type="project" value="InterPro"/>
</dbReference>
<dbReference type="Proteomes" id="UP000050920">
    <property type="component" value="Unassembled WGS sequence"/>
</dbReference>
<dbReference type="PANTHER" id="PTHR30185:SF18">
    <property type="entry name" value="TRANSCRIPTIONAL REGULATOR MTLR"/>
    <property type="match status" value="1"/>
</dbReference>
<evidence type="ECO:0000313" key="5">
    <source>
        <dbReference type="EMBL" id="KRO23536.1"/>
    </source>
</evidence>
<keyword evidence="1" id="KW-0677">Repeat</keyword>
<dbReference type="InterPro" id="IPR004341">
    <property type="entry name" value="CAT_RNA-bd_dom"/>
</dbReference>
<comment type="caution">
    <text evidence="5">The sequence shown here is derived from an EMBL/GenBank/DDBJ whole genome shotgun (WGS) entry which is preliminary data.</text>
</comment>
<dbReference type="Pfam" id="PF00874">
    <property type="entry name" value="PRD"/>
    <property type="match status" value="2"/>
</dbReference>
<dbReference type="PROSITE" id="PS51372">
    <property type="entry name" value="PRD_2"/>
    <property type="match status" value="2"/>
</dbReference>
<feature type="domain" description="PRD" evidence="4">
    <location>
        <begin position="64"/>
        <end position="169"/>
    </location>
</feature>
<dbReference type="SMART" id="SM01061">
    <property type="entry name" value="CAT_RBD"/>
    <property type="match status" value="1"/>
</dbReference>
<dbReference type="EMBL" id="AYGX02000167">
    <property type="protein sequence ID" value="KRO23536.1"/>
    <property type="molecule type" value="Genomic_DNA"/>
</dbReference>
<keyword evidence="2" id="KW-0805">Transcription regulation</keyword>
<gene>
    <name evidence="5" type="ORF">DY78_GL001791</name>
</gene>
<dbReference type="InterPro" id="IPR011608">
    <property type="entry name" value="PRD"/>
</dbReference>
<dbReference type="InterPro" id="IPR050661">
    <property type="entry name" value="BglG_antiterminators"/>
</dbReference>
<evidence type="ECO:0000259" key="4">
    <source>
        <dbReference type="PROSITE" id="PS51372"/>
    </source>
</evidence>
<accession>A0A0R2NGY0</accession>
<evidence type="ECO:0000256" key="1">
    <source>
        <dbReference type="ARBA" id="ARBA00022737"/>
    </source>
</evidence>
<proteinExistence type="predicted"/>
<sequence length="288" mass="33406">MSRLWVVKKINNNAAVCRDNNDDELVAFGKGIGFPKTPYELTDMRKISMTFYKLNLHYYQLLKEIPENVFEVSAEIVAQAQTQIPRSLNPNIVFSLADHINFAITRMQQYQNMKLPFSYDVQQLYPAETKMGKFAVKLIRQRLDVHLPNSEVTAIAMHFVNSQSLSETATTKDFTEELIDQATQIIEQQFTIQIDRQGFTYNRFAMHVRYYLKRIQADEVLNEDDNATLFEAMKSESPKIYSCAQAIATKIDEQLSTHSSNDEIFYLMIYIKRMLNKSMNTTNEESSK</sequence>
<dbReference type="InterPro" id="IPR036650">
    <property type="entry name" value="CAT_RNA-bd_dom_sf"/>
</dbReference>
<evidence type="ECO:0000256" key="3">
    <source>
        <dbReference type="ARBA" id="ARBA00023163"/>
    </source>
</evidence>
<dbReference type="PANTHER" id="PTHR30185">
    <property type="entry name" value="CRYPTIC BETA-GLUCOSIDE BGL OPERON ANTITERMINATOR"/>
    <property type="match status" value="1"/>
</dbReference>
<keyword evidence="6" id="KW-1185">Reference proteome</keyword>
<dbReference type="SUPFAM" id="SSF63520">
    <property type="entry name" value="PTS-regulatory domain, PRD"/>
    <property type="match status" value="2"/>
</dbReference>
<keyword evidence="3" id="KW-0804">Transcription</keyword>
<evidence type="ECO:0000256" key="2">
    <source>
        <dbReference type="ARBA" id="ARBA00023015"/>
    </source>
</evidence>
<dbReference type="Gene3D" id="2.30.24.10">
    <property type="entry name" value="CAT RNA-binding domain"/>
    <property type="match status" value="1"/>
</dbReference>
<dbReference type="Pfam" id="PF03123">
    <property type="entry name" value="CAT_RBD"/>
    <property type="match status" value="1"/>
</dbReference>
<name>A0A0R2NGY0_9LACO</name>
<reference evidence="5 6" key="1">
    <citation type="journal article" date="2015" name="Genome Announc.">
        <title>Expanding the biotechnology potential of lactobacilli through comparative genomics of 213 strains and associated genera.</title>
        <authorList>
            <person name="Sun Z."/>
            <person name="Harris H.M."/>
            <person name="McCann A."/>
            <person name="Guo C."/>
            <person name="Argimon S."/>
            <person name="Zhang W."/>
            <person name="Yang X."/>
            <person name="Jeffery I.B."/>
            <person name="Cooney J.C."/>
            <person name="Kagawa T.F."/>
            <person name="Liu W."/>
            <person name="Song Y."/>
            <person name="Salvetti E."/>
            <person name="Wrobel A."/>
            <person name="Rasinkangas P."/>
            <person name="Parkhill J."/>
            <person name="Rea M.C."/>
            <person name="O'Sullivan O."/>
            <person name="Ritari J."/>
            <person name="Douillard F.P."/>
            <person name="Paul Ross R."/>
            <person name="Yang R."/>
            <person name="Briner A.E."/>
            <person name="Felis G.E."/>
            <person name="de Vos W.M."/>
            <person name="Barrangou R."/>
            <person name="Klaenhammer T.R."/>
            <person name="Caufield P.W."/>
            <person name="Cui Y."/>
            <person name="Zhang H."/>
            <person name="O'Toole P.W."/>
        </authorList>
    </citation>
    <scope>NUCLEOTIDE SEQUENCE [LARGE SCALE GENOMIC DNA]</scope>
    <source>
        <strain evidence="5 6">DSM 21115</strain>
    </source>
</reference>
<dbReference type="Gene3D" id="1.10.1790.10">
    <property type="entry name" value="PRD domain"/>
    <property type="match status" value="2"/>
</dbReference>
<feature type="domain" description="PRD" evidence="4">
    <location>
        <begin position="170"/>
        <end position="281"/>
    </location>
</feature>
<organism evidence="5 6">
    <name type="scientific">Lactiplantibacillus fabifermentans DSM 21115</name>
    <dbReference type="NCBI Taxonomy" id="1413187"/>
    <lineage>
        <taxon>Bacteria</taxon>
        <taxon>Bacillati</taxon>
        <taxon>Bacillota</taxon>
        <taxon>Bacilli</taxon>
        <taxon>Lactobacillales</taxon>
        <taxon>Lactobacillaceae</taxon>
        <taxon>Lactiplantibacillus</taxon>
    </lineage>
</organism>
<dbReference type="AlphaFoldDB" id="A0A0R2NGY0"/>
<dbReference type="InterPro" id="IPR036634">
    <property type="entry name" value="PRD_sf"/>
</dbReference>
<evidence type="ECO:0000313" key="6">
    <source>
        <dbReference type="Proteomes" id="UP000050920"/>
    </source>
</evidence>
<dbReference type="SUPFAM" id="SSF50151">
    <property type="entry name" value="SacY-like RNA-binding domain"/>
    <property type="match status" value="1"/>
</dbReference>